<dbReference type="InterPro" id="IPR053905">
    <property type="entry name" value="EF-G-like_DII"/>
</dbReference>
<dbReference type="FunFam" id="2.40.30.10:FF:000007">
    <property type="entry name" value="Translation initiation factor IF-2"/>
    <property type="match status" value="1"/>
</dbReference>
<dbReference type="Pfam" id="PF11987">
    <property type="entry name" value="IF-2"/>
    <property type="match status" value="1"/>
</dbReference>
<evidence type="ECO:0000256" key="10">
    <source>
        <dbReference type="ARBA" id="ARBA00044200"/>
    </source>
</evidence>
<evidence type="ECO:0000256" key="6">
    <source>
        <dbReference type="ARBA" id="ARBA00022946"/>
    </source>
</evidence>
<feature type="compositionally biased region" description="Polar residues" evidence="11">
    <location>
        <begin position="138"/>
        <end position="147"/>
    </location>
</feature>
<organism evidence="13 14">
    <name type="scientific">Cytospora mali</name>
    <name type="common">Apple Valsa canker fungus</name>
    <name type="synonym">Valsa mali</name>
    <dbReference type="NCBI Taxonomy" id="578113"/>
    <lineage>
        <taxon>Eukaryota</taxon>
        <taxon>Fungi</taxon>
        <taxon>Dikarya</taxon>
        <taxon>Ascomycota</taxon>
        <taxon>Pezizomycotina</taxon>
        <taxon>Sordariomycetes</taxon>
        <taxon>Sordariomycetidae</taxon>
        <taxon>Diaporthales</taxon>
        <taxon>Cytosporaceae</taxon>
        <taxon>Cytospora</taxon>
    </lineage>
</organism>
<dbReference type="SUPFAM" id="SSF52540">
    <property type="entry name" value="P-loop containing nucleoside triphosphate hydrolases"/>
    <property type="match status" value="1"/>
</dbReference>
<dbReference type="InterPro" id="IPR015760">
    <property type="entry name" value="TIF_IF2"/>
</dbReference>
<keyword evidence="7" id="KW-0496">Mitochondrion</keyword>
<dbReference type="GO" id="GO:0003924">
    <property type="term" value="F:GTPase activity"/>
    <property type="evidence" value="ECO:0007669"/>
    <property type="project" value="InterPro"/>
</dbReference>
<feature type="compositionally biased region" description="Basic and acidic residues" evidence="11">
    <location>
        <begin position="484"/>
        <end position="493"/>
    </location>
</feature>
<dbReference type="Gene3D" id="2.40.30.10">
    <property type="entry name" value="Translation factors"/>
    <property type="match status" value="2"/>
</dbReference>
<dbReference type="SUPFAM" id="SSF52156">
    <property type="entry name" value="Initiation factor IF2/eIF5b, domain 3"/>
    <property type="match status" value="1"/>
</dbReference>
<name>A0A194W847_CYTMA</name>
<evidence type="ECO:0000313" key="13">
    <source>
        <dbReference type="EMBL" id="KUI72258.1"/>
    </source>
</evidence>
<dbReference type="InterPro" id="IPR044145">
    <property type="entry name" value="IF2_II"/>
</dbReference>
<dbReference type="EMBL" id="CM003105">
    <property type="protein sequence ID" value="KUI72258.1"/>
    <property type="molecule type" value="Genomic_DNA"/>
</dbReference>
<feature type="domain" description="Tr-type G" evidence="12">
    <location>
        <begin position="783"/>
        <end position="951"/>
    </location>
</feature>
<evidence type="ECO:0000256" key="9">
    <source>
        <dbReference type="ARBA" id="ARBA00025162"/>
    </source>
</evidence>
<dbReference type="SMR" id="A0A194W847"/>
<dbReference type="InterPro" id="IPR027417">
    <property type="entry name" value="P-loop_NTPase"/>
</dbReference>
<dbReference type="FunFam" id="3.40.50.300:FF:000019">
    <property type="entry name" value="Translation initiation factor IF-2"/>
    <property type="match status" value="1"/>
</dbReference>
<dbReference type="CDD" id="cd03702">
    <property type="entry name" value="IF2_mtIF2_II"/>
    <property type="match status" value="1"/>
</dbReference>
<feature type="compositionally biased region" description="Low complexity" evidence="11">
    <location>
        <begin position="271"/>
        <end position="301"/>
    </location>
</feature>
<dbReference type="InterPro" id="IPR023115">
    <property type="entry name" value="TIF_IF2_dom3"/>
</dbReference>
<feature type="compositionally biased region" description="Low complexity" evidence="11">
    <location>
        <begin position="41"/>
        <end position="57"/>
    </location>
</feature>
<dbReference type="FunFam" id="3.40.50.10050:FF:000001">
    <property type="entry name" value="Translation initiation factor IF-2"/>
    <property type="match status" value="1"/>
</dbReference>
<feature type="compositionally biased region" description="Pro residues" evidence="11">
    <location>
        <begin position="595"/>
        <end position="605"/>
    </location>
</feature>
<evidence type="ECO:0000256" key="8">
    <source>
        <dbReference type="ARBA" id="ARBA00023134"/>
    </source>
</evidence>
<dbReference type="InterPro" id="IPR000795">
    <property type="entry name" value="T_Tr_GTP-bd_dom"/>
</dbReference>
<comment type="similarity">
    <text evidence="2">Belongs to the TRAFAC class translation factor GTPase superfamily. Classic translation factor GTPase family. IF-2 subfamily.</text>
</comment>
<dbReference type="FunFam" id="2.40.30.10:FF:000008">
    <property type="entry name" value="Translation initiation factor IF-2"/>
    <property type="match status" value="1"/>
</dbReference>
<feature type="compositionally biased region" description="Polar residues" evidence="11">
    <location>
        <begin position="373"/>
        <end position="394"/>
    </location>
</feature>
<protein>
    <recommendedName>
        <fullName evidence="10">Translation initiation factor IF-2, mitochondrial</fullName>
    </recommendedName>
</protein>
<keyword evidence="8" id="KW-0342">GTP-binding</keyword>
<dbReference type="Pfam" id="PF22042">
    <property type="entry name" value="EF-G_D2"/>
    <property type="match status" value="1"/>
</dbReference>
<dbReference type="Gene3D" id="3.40.50.300">
    <property type="entry name" value="P-loop containing nucleotide triphosphate hydrolases"/>
    <property type="match status" value="1"/>
</dbReference>
<dbReference type="SUPFAM" id="SSF50447">
    <property type="entry name" value="Translation proteins"/>
    <property type="match status" value="2"/>
</dbReference>
<feature type="compositionally biased region" description="Polar residues" evidence="11">
    <location>
        <begin position="225"/>
        <end position="246"/>
    </location>
</feature>
<dbReference type="GO" id="GO:0005525">
    <property type="term" value="F:GTP binding"/>
    <property type="evidence" value="ECO:0007669"/>
    <property type="project" value="UniProtKB-KW"/>
</dbReference>
<evidence type="ECO:0000256" key="5">
    <source>
        <dbReference type="ARBA" id="ARBA00022917"/>
    </source>
</evidence>
<feature type="compositionally biased region" description="Low complexity" evidence="11">
    <location>
        <begin position="112"/>
        <end position="125"/>
    </location>
</feature>
<keyword evidence="4" id="KW-0547">Nucleotide-binding</keyword>
<dbReference type="Pfam" id="PF04760">
    <property type="entry name" value="IF2_N"/>
    <property type="match status" value="1"/>
</dbReference>
<sequence>MLRSQVKRQGSFYVCASCRRQHQQNLAQLRSNGRLQGSAPLSTSRLRSSSVLSVSRRPGARESQNGALPIDDDGRSPQSTTAARIDTRGYSSYGKFGSGTFPGQSQADWAKGGSTIPGTTSPTPSWGGGMKGGKMQPAQGTSAWGSQASGGGIQPAKGTSILGSTGNGSRIPPAQPTTSLGGTSGQQSATSTQSTTVEGGSAWAGRINTPLPAQQGSTVGIIAGGTQSPTPSAHSSVSGTLGSQGQATPAPVRPTAAPIGGANGNQTTPSPVGATPGWGTTAATHPTAFGGASSSSSGPTTPITPNAPWSTGTTKPFKRTSGIPTLPGKSTLGQKSVFDAGLLPHEKLAIQGAQKPKPPSPPPPRPAPRSPATQPKPQNSGFDDQDFSRLSSRRATPAHSPPLPPGAEFPQLRRKWPNVDEFEALSPFNLPSKDAVKQDEAAPPAPSRPMRKPPSGLPRSERYPTWGNSSGSGAIATDPVDTVKTSDKNEPRGLGDMPLDPVEAISSKSVNVAPQALSQATERADVPSPSPPSVAPSQQIDGAPPKALGNQDSSAPSKPIDDFLTLEQAAKAPKPQKAATEPENDWGLLESDFAPPAPAPVPAAPESPEEVHAEKRREGDRKHPEHRELEWEERPRDRDRDRGRDSGRLPAKTKKRSSNRRHEYEDDVDSGFDYDAYRMRKEEARRRKEEKKAAKEALIPKTILLPEYIAVHDLAEALGVRPQQFLEDLGELGFENILSDSVMTGETAALVASEYGFDPTVDTGADEDLRPRPLPEDLSTLPPRPPIVTIMGHVDHGKTTMLDWLRKSSVAAQEHGGITQHIGAFTVRLSSGKVITFLDTPGHAAFLSMRQRGANVTDIVILVVAVDDSVKPQTLEALKHAQNAKVPIIVAINKIDKDPSGIAKVKRDLEASEVEIEDVGGDVQVVAVSGKTGEGMKDLEESILTLSEILDVRAETDGMAEGWILEASVKKHHGKAATVLVKRGTMRVGDLVVAGTTYARIRMMRNEAGVAVQEASPGTPVEVFGWRDSPMAGDMVLQAPDEDTAQAAVDYRQESADRVKAAAQKGEEEVRDRERAEQEELERMMAEEGEDAVDAAPEKPGTKTVNVLIRGDVMGSVEAVSTAVMEIGNNEVQPRILRSSPGQVSESDIDLAAAAKACIISFNSPIPGGIKRKAEDQGVQILDHTIIYALVDDVKQMLSQQLAPLTSQRVLAEAEVLEIFNINLRKREFRNVAGVRVRTGAVTRNGLYRVMRDGEKVHDGKLESLKQGKKDVSEMRKGTECGMFFEEYEDFEVGDIIQMYEEIQEKRYL</sequence>
<evidence type="ECO:0000256" key="3">
    <source>
        <dbReference type="ARBA" id="ARBA00022540"/>
    </source>
</evidence>
<feature type="compositionally biased region" description="Low complexity" evidence="11">
    <location>
        <begin position="177"/>
        <end position="196"/>
    </location>
</feature>
<feature type="region of interest" description="Disordered" evidence="11">
    <location>
        <begin position="1061"/>
        <end position="1098"/>
    </location>
</feature>
<dbReference type="Proteomes" id="UP000078559">
    <property type="component" value="Chromosome 8"/>
</dbReference>
<dbReference type="PANTHER" id="PTHR43381:SF20">
    <property type="entry name" value="TRANSLATION INITIATION FACTOR IF-2, MITOCHONDRIAL"/>
    <property type="match status" value="1"/>
</dbReference>
<feature type="compositionally biased region" description="Low complexity" evidence="11">
    <location>
        <begin position="568"/>
        <end position="579"/>
    </location>
</feature>
<feature type="compositionally biased region" description="Basic and acidic residues" evidence="11">
    <location>
        <begin position="1061"/>
        <end position="1086"/>
    </location>
</feature>
<proteinExistence type="inferred from homology"/>
<evidence type="ECO:0000259" key="12">
    <source>
        <dbReference type="PROSITE" id="PS51722"/>
    </source>
</evidence>
<feature type="region of interest" description="Disordered" evidence="11">
    <location>
        <begin position="32"/>
        <end position="667"/>
    </location>
</feature>
<feature type="compositionally biased region" description="Low complexity" evidence="11">
    <location>
        <begin position="247"/>
        <end position="258"/>
    </location>
</feature>
<evidence type="ECO:0000256" key="7">
    <source>
        <dbReference type="ARBA" id="ARBA00023128"/>
    </source>
</evidence>
<feature type="compositionally biased region" description="Polar residues" evidence="11">
    <location>
        <begin position="506"/>
        <end position="521"/>
    </location>
</feature>
<feature type="region of interest" description="Disordered" evidence="11">
    <location>
        <begin position="761"/>
        <end position="786"/>
    </location>
</feature>
<feature type="compositionally biased region" description="Pro residues" evidence="11">
    <location>
        <begin position="356"/>
        <end position="369"/>
    </location>
</feature>
<dbReference type="PROSITE" id="PS51722">
    <property type="entry name" value="G_TR_2"/>
    <property type="match status" value="1"/>
</dbReference>
<comment type="function">
    <text evidence="9">One of the essential components for the initiation of protein synthesis. Protects formylmethionyl-tRNA from spontaneous hydrolysis and promotes its binding to the 30S ribosomal subunits. Also involved in the hydrolysis of GTP during the formation of the 70S ribosomal complex.</text>
</comment>
<dbReference type="NCBIfam" id="TIGR00231">
    <property type="entry name" value="small_GTP"/>
    <property type="match status" value="1"/>
</dbReference>
<dbReference type="CDD" id="cd03692">
    <property type="entry name" value="mtIF2_IVc"/>
    <property type="match status" value="1"/>
</dbReference>
<dbReference type="InterPro" id="IPR000178">
    <property type="entry name" value="TF_IF2_bacterial-like"/>
</dbReference>
<evidence type="ECO:0000256" key="2">
    <source>
        <dbReference type="ARBA" id="ARBA00007733"/>
    </source>
</evidence>
<keyword evidence="3 13" id="KW-0396">Initiation factor</keyword>
<dbReference type="PANTHER" id="PTHR43381">
    <property type="entry name" value="TRANSLATION INITIATION FACTOR IF-2-RELATED"/>
    <property type="match status" value="1"/>
</dbReference>
<dbReference type="Gene3D" id="3.40.50.10050">
    <property type="entry name" value="Translation initiation factor IF- 2, domain 3"/>
    <property type="match status" value="1"/>
</dbReference>
<dbReference type="OrthoDB" id="361630at2759"/>
<keyword evidence="14" id="KW-1185">Reference proteome</keyword>
<evidence type="ECO:0000256" key="4">
    <source>
        <dbReference type="ARBA" id="ARBA00022741"/>
    </source>
</evidence>
<reference evidence="13" key="1">
    <citation type="submission" date="2014-12" db="EMBL/GenBank/DDBJ databases">
        <title>Genome Sequence of Valsa Canker Pathogens Uncovers a Specific Adaption of Colonization on Woody Bark.</title>
        <authorList>
            <person name="Yin Z."/>
            <person name="Liu H."/>
            <person name="Gao X."/>
            <person name="Li Z."/>
            <person name="Song N."/>
            <person name="Ke X."/>
            <person name="Dai Q."/>
            <person name="Wu Y."/>
            <person name="Sun Y."/>
            <person name="Xu J.-R."/>
            <person name="Kang Z.K."/>
            <person name="Wang L."/>
            <person name="Huang L."/>
        </authorList>
    </citation>
    <scope>NUCLEOTIDE SEQUENCE [LARGE SCALE GENOMIC DNA]</scope>
    <source>
        <strain evidence="13">03-8</strain>
    </source>
</reference>
<dbReference type="InterPro" id="IPR009000">
    <property type="entry name" value="Transl_B-barrel_sf"/>
</dbReference>
<dbReference type="NCBIfam" id="TIGR00487">
    <property type="entry name" value="IF-2"/>
    <property type="match status" value="1"/>
</dbReference>
<comment type="subcellular location">
    <subcellularLocation>
        <location evidence="1">Mitochondrion</location>
    </subcellularLocation>
</comment>
<keyword evidence="5" id="KW-0648">Protein biosynthesis</keyword>
<accession>A0A194W847</accession>
<dbReference type="GO" id="GO:0005739">
    <property type="term" value="C:mitochondrion"/>
    <property type="evidence" value="ECO:0007669"/>
    <property type="project" value="UniProtKB-SubCell"/>
</dbReference>
<dbReference type="InterPro" id="IPR036925">
    <property type="entry name" value="TIF_IF2_dom3_sf"/>
</dbReference>
<dbReference type="GO" id="GO:0003743">
    <property type="term" value="F:translation initiation factor activity"/>
    <property type="evidence" value="ECO:0007669"/>
    <property type="project" value="UniProtKB-KW"/>
</dbReference>
<evidence type="ECO:0000313" key="14">
    <source>
        <dbReference type="Proteomes" id="UP000078559"/>
    </source>
</evidence>
<dbReference type="InterPro" id="IPR005225">
    <property type="entry name" value="Small_GTP-bd"/>
</dbReference>
<dbReference type="Pfam" id="PF00009">
    <property type="entry name" value="GTP_EFTU"/>
    <property type="match status" value="1"/>
</dbReference>
<dbReference type="HAMAP" id="MF_00100_B">
    <property type="entry name" value="IF_2_B"/>
    <property type="match status" value="1"/>
</dbReference>
<evidence type="ECO:0000256" key="11">
    <source>
        <dbReference type="SAM" id="MobiDB-lite"/>
    </source>
</evidence>
<dbReference type="CDD" id="cd01887">
    <property type="entry name" value="IF2_eIF5B"/>
    <property type="match status" value="1"/>
</dbReference>
<feature type="compositionally biased region" description="Polar residues" evidence="11">
    <location>
        <begin position="303"/>
        <end position="314"/>
    </location>
</feature>
<keyword evidence="6" id="KW-0809">Transit peptide</keyword>
<feature type="compositionally biased region" description="Basic and acidic residues" evidence="11">
    <location>
        <begin position="609"/>
        <end position="647"/>
    </location>
</feature>
<gene>
    <name evidence="13" type="ORF">VM1G_07972</name>
</gene>
<dbReference type="InterPro" id="IPR006847">
    <property type="entry name" value="IF2_N"/>
</dbReference>
<evidence type="ECO:0000256" key="1">
    <source>
        <dbReference type="ARBA" id="ARBA00004173"/>
    </source>
</evidence>